<evidence type="ECO:0000313" key="3">
    <source>
        <dbReference type="Proteomes" id="UP001331515"/>
    </source>
</evidence>
<gene>
    <name evidence="2" type="ORF">CgunFtcFv8_007821</name>
</gene>
<feature type="coiled-coil region" evidence="1">
    <location>
        <begin position="57"/>
        <end position="112"/>
    </location>
</feature>
<protein>
    <recommendedName>
        <fullName evidence="4">L1 transposable element RRM domain-containing protein</fullName>
    </recommendedName>
</protein>
<dbReference type="Gene3D" id="1.20.5.340">
    <property type="match status" value="1"/>
</dbReference>
<dbReference type="Proteomes" id="UP001331515">
    <property type="component" value="Unassembled WGS sequence"/>
</dbReference>
<dbReference type="AlphaFoldDB" id="A0AAN8CZ88"/>
<reference evidence="2 3" key="1">
    <citation type="journal article" date="2023" name="Mol. Biol. Evol.">
        <title>Genomics of Secondarily Temperate Adaptation in the Only Non-Antarctic Icefish.</title>
        <authorList>
            <person name="Rivera-Colon A.G."/>
            <person name="Rayamajhi N."/>
            <person name="Minhas B.F."/>
            <person name="Madrigal G."/>
            <person name="Bilyk K.T."/>
            <person name="Yoon V."/>
            <person name="Hune M."/>
            <person name="Gregory S."/>
            <person name="Cheng C.H.C."/>
            <person name="Catchen J.M."/>
        </authorList>
    </citation>
    <scope>NUCLEOTIDE SEQUENCE [LARGE SCALE GENOMIC DNA]</scope>
    <source>
        <tissue evidence="2">White muscle</tissue>
    </source>
</reference>
<evidence type="ECO:0000256" key="1">
    <source>
        <dbReference type="SAM" id="Coils"/>
    </source>
</evidence>
<evidence type="ECO:0000313" key="2">
    <source>
        <dbReference type="EMBL" id="KAK5913276.1"/>
    </source>
</evidence>
<accession>A0AAN8CZ88</accession>
<dbReference type="Gene3D" id="3.30.70.1820">
    <property type="entry name" value="L1 transposable element, RRM domain"/>
    <property type="match status" value="1"/>
</dbReference>
<keyword evidence="3" id="KW-1185">Reference proteome</keyword>
<sequence length="276" mass="31528">MPGSSLTRARAKKDSGLMAEKFGEEELVPKWAGQLLSEIQSVKETCNVRFDNLDKAIAQLKKDSKATSQRINNAEKRISEIEDQANSQGKTMGDLSKDVKALQGKMLDLEARSRRNNLILAGLPEGKEAGGISPLLDKILRHFLKLSDTISAPEIERAHRALRPIPDPGHPPRHIIIRFLRWSDKNEVFKTLASAKGKLTWDGHDLRMFQDFPMEIQRQRDSYRELRSILRKENVRHGILYPARLIVTINEETFIFKEPKEAEKVLKEKRPDLFGM</sequence>
<organism evidence="2 3">
    <name type="scientific">Champsocephalus gunnari</name>
    <name type="common">Mackerel icefish</name>
    <dbReference type="NCBI Taxonomy" id="52237"/>
    <lineage>
        <taxon>Eukaryota</taxon>
        <taxon>Metazoa</taxon>
        <taxon>Chordata</taxon>
        <taxon>Craniata</taxon>
        <taxon>Vertebrata</taxon>
        <taxon>Euteleostomi</taxon>
        <taxon>Actinopterygii</taxon>
        <taxon>Neopterygii</taxon>
        <taxon>Teleostei</taxon>
        <taxon>Neoteleostei</taxon>
        <taxon>Acanthomorphata</taxon>
        <taxon>Eupercaria</taxon>
        <taxon>Perciformes</taxon>
        <taxon>Notothenioidei</taxon>
        <taxon>Channichthyidae</taxon>
        <taxon>Champsocephalus</taxon>
    </lineage>
</organism>
<dbReference type="EMBL" id="JAURVH010001527">
    <property type="protein sequence ID" value="KAK5913276.1"/>
    <property type="molecule type" value="Genomic_DNA"/>
</dbReference>
<name>A0AAN8CZ88_CHAGU</name>
<evidence type="ECO:0008006" key="4">
    <source>
        <dbReference type="Google" id="ProtNLM"/>
    </source>
</evidence>
<comment type="caution">
    <text evidence="2">The sequence shown here is derived from an EMBL/GenBank/DDBJ whole genome shotgun (WGS) entry which is preliminary data.</text>
</comment>
<proteinExistence type="predicted"/>
<keyword evidence="1" id="KW-0175">Coiled coil</keyword>
<dbReference type="PANTHER" id="PTHR11505">
    <property type="entry name" value="L1 TRANSPOSABLE ELEMENT-RELATED"/>
    <property type="match status" value="1"/>
</dbReference>
<dbReference type="InterPro" id="IPR004244">
    <property type="entry name" value="Transposase_22"/>
</dbReference>